<dbReference type="GO" id="GO:0016787">
    <property type="term" value="F:hydrolase activity"/>
    <property type="evidence" value="ECO:0007669"/>
    <property type="project" value="UniProtKB-KW"/>
</dbReference>
<reference evidence="3" key="1">
    <citation type="journal article" date="2019" name="Int. J. Syst. Evol. Microbiol.">
        <title>The Global Catalogue of Microorganisms (GCM) 10K type strain sequencing project: providing services to taxonomists for standard genome sequencing and annotation.</title>
        <authorList>
            <consortium name="The Broad Institute Genomics Platform"/>
            <consortium name="The Broad Institute Genome Sequencing Center for Infectious Disease"/>
            <person name="Wu L."/>
            <person name="Ma J."/>
        </authorList>
    </citation>
    <scope>NUCLEOTIDE SEQUENCE [LARGE SCALE GENOMIC DNA]</scope>
    <source>
        <strain evidence="3">JCM 18274</strain>
    </source>
</reference>
<accession>A0ABP9F8H4</accession>
<dbReference type="InterPro" id="IPR050491">
    <property type="entry name" value="AmpC-like"/>
</dbReference>
<evidence type="ECO:0000259" key="1">
    <source>
        <dbReference type="Pfam" id="PF00144"/>
    </source>
</evidence>
<sequence>MDSLYNTGVFNGFAATIVDTTGIIYNQGFGYANVNKKKKYTENTIINIASISKVFIGAALLKAKEMNVIDLDDPINTHLPFQVINPNHPNELITIRQLATHTSSIVDTDIYMETCYVNKDDIPLAENLKEKYGLYYQNPSKNWIPLKEYLGKILQKDGLFYNASTFSKRKPGAVYEYSNIGAALCALVIESATKKPFNEFTRDHIFKPLQMSSTSWFFEDVDHTNYSKLYFDNEELPYYKILSYPDGGLITSSTDLGKFLTELIKGYSGHGTILNSNSYNAFFKSQLDEQAFESKKNYNVGLFIEKELPYHVIGHTGGDPGTNTMMFFDSETKTGRIFITNTDSKKENSGAVFWGIWNALGKY</sequence>
<dbReference type="PANTHER" id="PTHR46825:SF9">
    <property type="entry name" value="BETA-LACTAMASE-RELATED DOMAIN-CONTAINING PROTEIN"/>
    <property type="match status" value="1"/>
</dbReference>
<dbReference type="Proteomes" id="UP001500433">
    <property type="component" value="Unassembled WGS sequence"/>
</dbReference>
<dbReference type="InterPro" id="IPR001466">
    <property type="entry name" value="Beta-lactam-related"/>
</dbReference>
<gene>
    <name evidence="2" type="ORF">GCM10023311_19940</name>
</gene>
<feature type="domain" description="Beta-lactamase-related" evidence="1">
    <location>
        <begin position="10"/>
        <end position="346"/>
    </location>
</feature>
<proteinExistence type="predicted"/>
<organism evidence="2 3">
    <name type="scientific">Flaviramulus aquimarinus</name>
    <dbReference type="NCBI Taxonomy" id="1170456"/>
    <lineage>
        <taxon>Bacteria</taxon>
        <taxon>Pseudomonadati</taxon>
        <taxon>Bacteroidota</taxon>
        <taxon>Flavobacteriia</taxon>
        <taxon>Flavobacteriales</taxon>
        <taxon>Flavobacteriaceae</taxon>
        <taxon>Flaviramulus</taxon>
    </lineage>
</organism>
<protein>
    <submittedName>
        <fullName evidence="2">Serine hydrolase domain-containing protein</fullName>
    </submittedName>
</protein>
<dbReference type="PANTHER" id="PTHR46825">
    <property type="entry name" value="D-ALANYL-D-ALANINE-CARBOXYPEPTIDASE/ENDOPEPTIDASE AMPH"/>
    <property type="match status" value="1"/>
</dbReference>
<evidence type="ECO:0000313" key="3">
    <source>
        <dbReference type="Proteomes" id="UP001500433"/>
    </source>
</evidence>
<keyword evidence="3" id="KW-1185">Reference proteome</keyword>
<keyword evidence="2" id="KW-0378">Hydrolase</keyword>
<evidence type="ECO:0000313" key="2">
    <source>
        <dbReference type="EMBL" id="GAA4895237.1"/>
    </source>
</evidence>
<comment type="caution">
    <text evidence="2">The sequence shown here is derived from an EMBL/GenBank/DDBJ whole genome shotgun (WGS) entry which is preliminary data.</text>
</comment>
<dbReference type="InterPro" id="IPR012338">
    <property type="entry name" value="Beta-lactam/transpept-like"/>
</dbReference>
<dbReference type="EMBL" id="BAABJH010000002">
    <property type="protein sequence ID" value="GAA4895237.1"/>
    <property type="molecule type" value="Genomic_DNA"/>
</dbReference>
<dbReference type="Pfam" id="PF00144">
    <property type="entry name" value="Beta-lactamase"/>
    <property type="match status" value="1"/>
</dbReference>
<name>A0ABP9F8H4_9FLAO</name>
<dbReference type="Gene3D" id="3.40.710.10">
    <property type="entry name" value="DD-peptidase/beta-lactamase superfamily"/>
    <property type="match status" value="1"/>
</dbReference>
<dbReference type="SUPFAM" id="SSF56601">
    <property type="entry name" value="beta-lactamase/transpeptidase-like"/>
    <property type="match status" value="1"/>
</dbReference>